<organism evidence="1 2">
    <name type="scientific">Victivallis vadensis</name>
    <dbReference type="NCBI Taxonomy" id="172901"/>
    <lineage>
        <taxon>Bacteria</taxon>
        <taxon>Pseudomonadati</taxon>
        <taxon>Lentisphaerota</taxon>
        <taxon>Lentisphaeria</taxon>
        <taxon>Victivallales</taxon>
        <taxon>Victivallaceae</taxon>
        <taxon>Victivallis</taxon>
    </lineage>
</organism>
<dbReference type="GeneID" id="78296240"/>
<accession>A0A2U1AQC6</accession>
<reference evidence="1 2" key="1">
    <citation type="submission" date="2018-04" db="EMBL/GenBank/DDBJ databases">
        <title>Genomic Encyclopedia of Type Strains, Phase IV (KMG-IV): sequencing the most valuable type-strain genomes for metagenomic binning, comparative biology and taxonomic classification.</title>
        <authorList>
            <person name="Goeker M."/>
        </authorList>
    </citation>
    <scope>NUCLEOTIDE SEQUENCE [LARGE SCALE GENOMIC DNA]</scope>
    <source>
        <strain evidence="1 2">DSM 14823</strain>
    </source>
</reference>
<dbReference type="AlphaFoldDB" id="A0A2U1AQC6"/>
<protein>
    <recommendedName>
        <fullName evidence="3">Gamma-glutamylcyclotransferase</fullName>
    </recommendedName>
</protein>
<dbReference type="RefSeq" id="WP_116884953.1">
    <property type="nucleotide sequence ID" value="NZ_CABMMC010000001.1"/>
</dbReference>
<evidence type="ECO:0000313" key="2">
    <source>
        <dbReference type="Proteomes" id="UP000245959"/>
    </source>
</evidence>
<dbReference type="OrthoDB" id="9812979at2"/>
<dbReference type="Proteomes" id="UP000245959">
    <property type="component" value="Unassembled WGS sequence"/>
</dbReference>
<proteinExistence type="predicted"/>
<gene>
    <name evidence="1" type="ORF">C8D82_1253</name>
</gene>
<dbReference type="EMBL" id="QEKH01000025">
    <property type="protein sequence ID" value="PVY38578.1"/>
    <property type="molecule type" value="Genomic_DNA"/>
</dbReference>
<name>A0A2U1AQC6_9BACT</name>
<sequence length="76" mass="8680">MDPWFNKKFCDRCGKSLADGFSMSRFNTQALCHDCLEEERQHPDYQKAVDAELAALRSGNRNFEGIGWPGKNGRVK</sequence>
<evidence type="ECO:0008006" key="3">
    <source>
        <dbReference type="Google" id="ProtNLM"/>
    </source>
</evidence>
<evidence type="ECO:0000313" key="1">
    <source>
        <dbReference type="EMBL" id="PVY38578.1"/>
    </source>
</evidence>
<keyword evidence="2" id="KW-1185">Reference proteome</keyword>
<comment type="caution">
    <text evidence="1">The sequence shown here is derived from an EMBL/GenBank/DDBJ whole genome shotgun (WGS) entry which is preliminary data.</text>
</comment>